<accession>J3NC22</accession>
<reference evidence="1" key="2">
    <citation type="submission" date="2013-04" db="UniProtKB">
        <authorList>
            <consortium name="EnsemblPlants"/>
        </authorList>
    </citation>
    <scope>IDENTIFICATION</scope>
</reference>
<dbReference type="EnsemblPlants" id="OB12G15300.1">
    <property type="protein sequence ID" value="OB12G15300.1"/>
    <property type="gene ID" value="OB12G15300"/>
</dbReference>
<keyword evidence="2" id="KW-1185">Reference proteome</keyword>
<proteinExistence type="predicted"/>
<dbReference type="HOGENOM" id="CLU_2007436_0_0_1"/>
<evidence type="ECO:0000313" key="2">
    <source>
        <dbReference type="Proteomes" id="UP000006038"/>
    </source>
</evidence>
<dbReference type="Gramene" id="OB12G15300.1">
    <property type="protein sequence ID" value="OB12G15300.1"/>
    <property type="gene ID" value="OB12G15300"/>
</dbReference>
<reference evidence="1" key="1">
    <citation type="journal article" date="2013" name="Nat. Commun.">
        <title>Whole-genome sequencing of Oryza brachyantha reveals mechanisms underlying Oryza genome evolution.</title>
        <authorList>
            <person name="Chen J."/>
            <person name="Huang Q."/>
            <person name="Gao D."/>
            <person name="Wang J."/>
            <person name="Lang Y."/>
            <person name="Liu T."/>
            <person name="Li B."/>
            <person name="Bai Z."/>
            <person name="Luis Goicoechea J."/>
            <person name="Liang C."/>
            <person name="Chen C."/>
            <person name="Zhang W."/>
            <person name="Sun S."/>
            <person name="Liao Y."/>
            <person name="Zhang X."/>
            <person name="Yang L."/>
            <person name="Song C."/>
            <person name="Wang M."/>
            <person name="Shi J."/>
            <person name="Liu G."/>
            <person name="Liu J."/>
            <person name="Zhou H."/>
            <person name="Zhou W."/>
            <person name="Yu Q."/>
            <person name="An N."/>
            <person name="Chen Y."/>
            <person name="Cai Q."/>
            <person name="Wang B."/>
            <person name="Liu B."/>
            <person name="Min J."/>
            <person name="Huang Y."/>
            <person name="Wu H."/>
            <person name="Li Z."/>
            <person name="Zhang Y."/>
            <person name="Yin Y."/>
            <person name="Song W."/>
            <person name="Jiang J."/>
            <person name="Jackson S.A."/>
            <person name="Wing R.A."/>
            <person name="Wang J."/>
            <person name="Chen M."/>
        </authorList>
    </citation>
    <scope>NUCLEOTIDE SEQUENCE [LARGE SCALE GENOMIC DNA]</scope>
    <source>
        <strain evidence="1">cv. IRGC 101232</strain>
    </source>
</reference>
<sequence>MNNVVPSCKSRFESLPSAFCVTPSTSTALHFSCIICLSDITWWPARSSLQTTLTTKPHSKMKHHKHGEQYTISLLSRILMRLILVPLFSIRTITINSAATWLRSNRVKQSFQFKPFNGSCLIFP</sequence>
<protein>
    <submittedName>
        <fullName evidence="1">Uncharacterized protein</fullName>
    </submittedName>
</protein>
<evidence type="ECO:0000313" key="1">
    <source>
        <dbReference type="EnsemblPlants" id="OB12G15300.1"/>
    </source>
</evidence>
<dbReference type="Proteomes" id="UP000006038">
    <property type="component" value="Chromosome 12"/>
</dbReference>
<dbReference type="AlphaFoldDB" id="J3NC22"/>
<name>J3NC22_ORYBR</name>
<organism evidence="1">
    <name type="scientific">Oryza brachyantha</name>
    <name type="common">malo sina</name>
    <dbReference type="NCBI Taxonomy" id="4533"/>
    <lineage>
        <taxon>Eukaryota</taxon>
        <taxon>Viridiplantae</taxon>
        <taxon>Streptophyta</taxon>
        <taxon>Embryophyta</taxon>
        <taxon>Tracheophyta</taxon>
        <taxon>Spermatophyta</taxon>
        <taxon>Magnoliopsida</taxon>
        <taxon>Liliopsida</taxon>
        <taxon>Poales</taxon>
        <taxon>Poaceae</taxon>
        <taxon>BOP clade</taxon>
        <taxon>Oryzoideae</taxon>
        <taxon>Oryzeae</taxon>
        <taxon>Oryzinae</taxon>
        <taxon>Oryza</taxon>
    </lineage>
</organism>